<evidence type="ECO:0000313" key="3">
    <source>
        <dbReference type="Proteomes" id="UP001168146"/>
    </source>
</evidence>
<dbReference type="EMBL" id="JASUXU010000147">
    <property type="protein sequence ID" value="KAK0303441.1"/>
    <property type="molecule type" value="Genomic_DNA"/>
</dbReference>
<gene>
    <name evidence="2" type="ORF">LTR82_017544</name>
</gene>
<accession>A0AAN6F5K2</accession>
<protein>
    <submittedName>
        <fullName evidence="2">Uncharacterized protein</fullName>
    </submittedName>
</protein>
<sequence length="103" mass="11097">MAQYGSGRGQEDRMLKPTTHSSKGHSDGDQVHLVHAEDGETGYSVNVYHPDTAQGANRATTAYPETTSVGSNDSSQIIIKKHVSWTVQHETVAGSAPRYASKK</sequence>
<dbReference type="Proteomes" id="UP001168146">
    <property type="component" value="Unassembled WGS sequence"/>
</dbReference>
<name>A0AAN6F5K2_9PEZI</name>
<comment type="caution">
    <text evidence="2">The sequence shown here is derived from an EMBL/GenBank/DDBJ whole genome shotgun (WGS) entry which is preliminary data.</text>
</comment>
<dbReference type="AlphaFoldDB" id="A0AAN6F5K2"/>
<proteinExistence type="predicted"/>
<organism evidence="2 3">
    <name type="scientific">Friedmanniomyces endolithicus</name>
    <dbReference type="NCBI Taxonomy" id="329885"/>
    <lineage>
        <taxon>Eukaryota</taxon>
        <taxon>Fungi</taxon>
        <taxon>Dikarya</taxon>
        <taxon>Ascomycota</taxon>
        <taxon>Pezizomycotina</taxon>
        <taxon>Dothideomycetes</taxon>
        <taxon>Dothideomycetidae</taxon>
        <taxon>Mycosphaerellales</taxon>
        <taxon>Teratosphaeriaceae</taxon>
        <taxon>Friedmanniomyces</taxon>
    </lineage>
</organism>
<evidence type="ECO:0000313" key="2">
    <source>
        <dbReference type="EMBL" id="KAK0303441.1"/>
    </source>
</evidence>
<evidence type="ECO:0000256" key="1">
    <source>
        <dbReference type="SAM" id="MobiDB-lite"/>
    </source>
</evidence>
<reference evidence="2" key="1">
    <citation type="submission" date="2021-12" db="EMBL/GenBank/DDBJ databases">
        <title>Black yeast isolated from Biological Soil Crust.</title>
        <authorList>
            <person name="Kurbessoian T."/>
        </authorList>
    </citation>
    <scope>NUCLEOTIDE SEQUENCE</scope>
    <source>
        <strain evidence="2">CCFEE 5208</strain>
    </source>
</reference>
<feature type="region of interest" description="Disordered" evidence="1">
    <location>
        <begin position="1"/>
        <end position="29"/>
    </location>
</feature>